<dbReference type="Proteomes" id="UP000247702">
    <property type="component" value="Unassembled WGS sequence"/>
</dbReference>
<dbReference type="AlphaFoldDB" id="A0A2Z6QV88"/>
<keyword evidence="3" id="KW-1185">Reference proteome</keyword>
<reference evidence="2 3" key="1">
    <citation type="submission" date="2017-11" db="EMBL/GenBank/DDBJ databases">
        <title>The genome of Rhizophagus clarus HR1 reveals common genetic basis of auxotrophy among arbuscular mycorrhizal fungi.</title>
        <authorList>
            <person name="Kobayashi Y."/>
        </authorList>
    </citation>
    <scope>NUCLEOTIDE SEQUENCE [LARGE SCALE GENOMIC DNA]</scope>
    <source>
        <strain evidence="2 3">HR1</strain>
    </source>
</reference>
<feature type="compositionally biased region" description="Basic and acidic residues" evidence="1">
    <location>
        <begin position="91"/>
        <end position="109"/>
    </location>
</feature>
<proteinExistence type="predicted"/>
<organism evidence="2 3">
    <name type="scientific">Rhizophagus clarus</name>
    <dbReference type="NCBI Taxonomy" id="94130"/>
    <lineage>
        <taxon>Eukaryota</taxon>
        <taxon>Fungi</taxon>
        <taxon>Fungi incertae sedis</taxon>
        <taxon>Mucoromycota</taxon>
        <taxon>Glomeromycotina</taxon>
        <taxon>Glomeromycetes</taxon>
        <taxon>Glomerales</taxon>
        <taxon>Glomeraceae</taxon>
        <taxon>Rhizophagus</taxon>
    </lineage>
</organism>
<evidence type="ECO:0000256" key="1">
    <source>
        <dbReference type="SAM" id="MobiDB-lite"/>
    </source>
</evidence>
<feature type="compositionally biased region" description="Basic residues" evidence="1">
    <location>
        <begin position="133"/>
        <end position="147"/>
    </location>
</feature>
<feature type="compositionally biased region" description="Low complexity" evidence="1">
    <location>
        <begin position="113"/>
        <end position="125"/>
    </location>
</feature>
<sequence>MTVKKKGNIKRFESKSVFQLLHLLSSNKGYGNTPLVIFQYERTAPSQVIFGTLSIKAVKHFEIGGKASIIVFFEKYEDVEISSFTASQNKKSKDSSDASKKSKTVDSSKKTKNSSSSKTYSTNSKPNKDKTRTSKKSKDKKKMKSSGKKTDDKMDIVKLLLTLISKI</sequence>
<feature type="region of interest" description="Disordered" evidence="1">
    <location>
        <begin position="85"/>
        <end position="150"/>
    </location>
</feature>
<dbReference type="EMBL" id="BEXD01000732">
    <property type="protein sequence ID" value="GBB89769.1"/>
    <property type="molecule type" value="Genomic_DNA"/>
</dbReference>
<accession>A0A2Z6QV88</accession>
<evidence type="ECO:0000313" key="3">
    <source>
        <dbReference type="Proteomes" id="UP000247702"/>
    </source>
</evidence>
<evidence type="ECO:0000313" key="2">
    <source>
        <dbReference type="EMBL" id="GBB89769.1"/>
    </source>
</evidence>
<gene>
    <name evidence="2" type="ORF">RclHR1_16570004</name>
</gene>
<name>A0A2Z6QV88_9GLOM</name>
<comment type="caution">
    <text evidence="2">The sequence shown here is derived from an EMBL/GenBank/DDBJ whole genome shotgun (WGS) entry which is preliminary data.</text>
</comment>
<protein>
    <submittedName>
        <fullName evidence="2">Uncharacterized protein</fullName>
    </submittedName>
</protein>